<dbReference type="AlphaFoldDB" id="A0A518E541"/>
<dbReference type="EMBL" id="CP036433">
    <property type="protein sequence ID" value="QDU99209.1"/>
    <property type="molecule type" value="Genomic_DNA"/>
</dbReference>
<proteinExistence type="predicted"/>
<feature type="transmembrane region" description="Helical" evidence="1">
    <location>
        <begin position="12"/>
        <end position="38"/>
    </location>
</feature>
<keyword evidence="1" id="KW-1133">Transmembrane helix</keyword>
<gene>
    <name evidence="2" type="ORF">Pla8534_71220</name>
</gene>
<evidence type="ECO:0000313" key="2">
    <source>
        <dbReference type="EMBL" id="QDU99209.1"/>
    </source>
</evidence>
<keyword evidence="1" id="KW-0812">Transmembrane</keyword>
<protein>
    <recommendedName>
        <fullName evidence="4">Branched-chain amino acid aminotransferase</fullName>
    </recommendedName>
</protein>
<reference evidence="2 3" key="1">
    <citation type="submission" date="2019-02" db="EMBL/GenBank/DDBJ databases">
        <title>Deep-cultivation of Planctomycetes and their phenomic and genomic characterization uncovers novel biology.</title>
        <authorList>
            <person name="Wiegand S."/>
            <person name="Jogler M."/>
            <person name="Boedeker C."/>
            <person name="Pinto D."/>
            <person name="Vollmers J."/>
            <person name="Rivas-Marin E."/>
            <person name="Kohn T."/>
            <person name="Peeters S.H."/>
            <person name="Heuer A."/>
            <person name="Rast P."/>
            <person name="Oberbeckmann S."/>
            <person name="Bunk B."/>
            <person name="Jeske O."/>
            <person name="Meyerdierks A."/>
            <person name="Storesund J.E."/>
            <person name="Kallscheuer N."/>
            <person name="Luecker S."/>
            <person name="Lage O.M."/>
            <person name="Pohl T."/>
            <person name="Merkel B.J."/>
            <person name="Hornburger P."/>
            <person name="Mueller R.-W."/>
            <person name="Bruemmer F."/>
            <person name="Labrenz M."/>
            <person name="Spormann A.M."/>
            <person name="Op den Camp H."/>
            <person name="Overmann J."/>
            <person name="Amann R."/>
            <person name="Jetten M.S.M."/>
            <person name="Mascher T."/>
            <person name="Medema M.H."/>
            <person name="Devos D.P."/>
            <person name="Kaster A.-K."/>
            <person name="Ovreas L."/>
            <person name="Rohde M."/>
            <person name="Galperin M.Y."/>
            <person name="Jogler C."/>
        </authorList>
    </citation>
    <scope>NUCLEOTIDE SEQUENCE [LARGE SCALE GENOMIC DNA]</scope>
    <source>
        <strain evidence="2 3">Pla85_3_4</strain>
    </source>
</reference>
<dbReference type="Proteomes" id="UP000317648">
    <property type="component" value="Chromosome"/>
</dbReference>
<dbReference type="RefSeq" id="WP_145059056.1">
    <property type="nucleotide sequence ID" value="NZ_CP036433.1"/>
</dbReference>
<sequence length="117" mass="12176">MSLLKRLWNDEVGAVVSIELILVGSILLLGLIVGLAALRDSINNELADLGGAVDELNQSFIINSIRGHSSAVGGSEYLDGIDFCDQADNPGNISQGCITTAEGTFNEGSTTPSPTNI</sequence>
<dbReference type="KEGG" id="lcre:Pla8534_71220"/>
<evidence type="ECO:0000256" key="1">
    <source>
        <dbReference type="SAM" id="Phobius"/>
    </source>
</evidence>
<name>A0A518E541_9BACT</name>
<evidence type="ECO:0000313" key="3">
    <source>
        <dbReference type="Proteomes" id="UP000317648"/>
    </source>
</evidence>
<dbReference type="OrthoDB" id="278295at2"/>
<keyword evidence="1" id="KW-0472">Membrane</keyword>
<evidence type="ECO:0008006" key="4">
    <source>
        <dbReference type="Google" id="ProtNLM"/>
    </source>
</evidence>
<organism evidence="2 3">
    <name type="scientific">Lignipirellula cremea</name>
    <dbReference type="NCBI Taxonomy" id="2528010"/>
    <lineage>
        <taxon>Bacteria</taxon>
        <taxon>Pseudomonadati</taxon>
        <taxon>Planctomycetota</taxon>
        <taxon>Planctomycetia</taxon>
        <taxon>Pirellulales</taxon>
        <taxon>Pirellulaceae</taxon>
        <taxon>Lignipirellula</taxon>
    </lineage>
</organism>
<keyword evidence="3" id="KW-1185">Reference proteome</keyword>
<accession>A0A518E541</accession>